<comment type="caution">
    <text evidence="5">The sequence shown here is derived from an EMBL/GenBank/DDBJ whole genome shotgun (WGS) entry which is preliminary data.</text>
</comment>
<proteinExistence type="predicted"/>
<dbReference type="Pfam" id="PF04536">
    <property type="entry name" value="TPM_phosphatase"/>
    <property type="match status" value="1"/>
</dbReference>
<keyword evidence="3" id="KW-0812">Transmembrane</keyword>
<feature type="domain" description="TPM" evidence="4">
    <location>
        <begin position="57"/>
        <end position="172"/>
    </location>
</feature>
<gene>
    <name evidence="5" type="ORF">R6G80_00680</name>
</gene>
<evidence type="ECO:0000256" key="3">
    <source>
        <dbReference type="SAM" id="Phobius"/>
    </source>
</evidence>
<sequence length="664" mass="71796">MSNHSFRQRFAHKIASLATTLTITALLSFTLTIGFGVSMFHTAPAYASEPGRYSQPVTDEADVLSYDQIRTLENKLRELQNYSHKPLRIVLVKDFSGISADTWASKSFAKSGFPRDTSLLAIAVESRQVSFAFGKESYTKQEFNDALDAGALDEFAQGNFMQGCETFIDEVSESHRFFDTVLGLIIIGGGVGYYLYRRRKKTKAKAECEASLAQLSKQASDALVSADDAVRQAKLDLDFATAQFGVETTKGMDADIRRAQGFISEAFTTRTQLDDANDWPEGKKRAANEFIWNYAQQALGIVATQREKFDALRAEASNARERISQLKAQALEITSDLPMARAQLDTLTHTYGASSIATLVGLPAEIESLIDGGNKALEQADQLIAEQKNNKAVPFVNIAEHALEQASSRYQSIINAQQAIIDAQAQLQQHIASISSDVQDANRIGGSNEDVRRTKAQAQKLIAQYSAPNVDPWEGIRALTAAEAEIDAALAPARDEEENRKRAQLAIDRQRSQAIESIQRAQIYIQQNLAVLGRDPRAKIEAAEASLKAGDNAEDVNLQLNHYSQADSYARDAFDTAVNEFRNAQDFHNNNSSGGGDWGGFMSGLIIGAVSSSLGRGSRWGSDSFWGGSSWGGSGGSWGGSSWGGSGGSSGGGSSLGGGGGRSF</sequence>
<feature type="coiled-coil region" evidence="1">
    <location>
        <begin position="302"/>
        <end position="336"/>
    </location>
</feature>
<evidence type="ECO:0000313" key="6">
    <source>
        <dbReference type="Proteomes" id="UP001281731"/>
    </source>
</evidence>
<dbReference type="Proteomes" id="UP001281731">
    <property type="component" value="Unassembled WGS sequence"/>
</dbReference>
<evidence type="ECO:0000313" key="5">
    <source>
        <dbReference type="EMBL" id="MDY5154247.1"/>
    </source>
</evidence>
<evidence type="ECO:0000256" key="2">
    <source>
        <dbReference type="SAM" id="MobiDB-lite"/>
    </source>
</evidence>
<feature type="region of interest" description="Disordered" evidence="2">
    <location>
        <begin position="637"/>
        <end position="664"/>
    </location>
</feature>
<dbReference type="InterPro" id="IPR007621">
    <property type="entry name" value="TPM_dom"/>
</dbReference>
<name>A0AAW9HNE4_9ACTO</name>
<protein>
    <submittedName>
        <fullName evidence="5">TPM domain-containing protein</fullName>
    </submittedName>
</protein>
<feature type="transmembrane region" description="Helical" evidence="3">
    <location>
        <begin position="177"/>
        <end position="196"/>
    </location>
</feature>
<accession>A0AAW9HNE4</accession>
<dbReference type="AlphaFoldDB" id="A0AAW9HNE4"/>
<reference evidence="5" key="1">
    <citation type="submission" date="2023-10" db="EMBL/GenBank/DDBJ databases">
        <title>Whole Genome based description of the genera Actinobaculum and Actinotignum reveals a complex phylogenetic relationship within the species included in the genus Actinotignum.</title>
        <authorList>
            <person name="Jensen C.S."/>
            <person name="Dargis R."/>
            <person name="Kemp M."/>
            <person name="Christensen J.J."/>
        </authorList>
    </citation>
    <scope>NUCLEOTIDE SEQUENCE</scope>
    <source>
        <strain evidence="5">SLA_B511</strain>
    </source>
</reference>
<dbReference type="Gene3D" id="3.10.310.50">
    <property type="match status" value="1"/>
</dbReference>
<keyword evidence="3" id="KW-0472">Membrane</keyword>
<dbReference type="RefSeq" id="WP_320756177.1">
    <property type="nucleotide sequence ID" value="NZ_JAWNGC010000001.1"/>
</dbReference>
<evidence type="ECO:0000256" key="1">
    <source>
        <dbReference type="SAM" id="Coils"/>
    </source>
</evidence>
<keyword evidence="1" id="KW-0175">Coiled coil</keyword>
<keyword evidence="3" id="KW-1133">Transmembrane helix</keyword>
<evidence type="ECO:0000259" key="4">
    <source>
        <dbReference type="Pfam" id="PF04536"/>
    </source>
</evidence>
<dbReference type="EMBL" id="JAWNGC010000001">
    <property type="protein sequence ID" value="MDY5154247.1"/>
    <property type="molecule type" value="Genomic_DNA"/>
</dbReference>
<organism evidence="5 6">
    <name type="scientific">Actinotignum urinale</name>
    <dbReference type="NCBI Taxonomy" id="190146"/>
    <lineage>
        <taxon>Bacteria</taxon>
        <taxon>Bacillati</taxon>
        <taxon>Actinomycetota</taxon>
        <taxon>Actinomycetes</taxon>
        <taxon>Actinomycetales</taxon>
        <taxon>Actinomycetaceae</taxon>
        <taxon>Actinotignum</taxon>
    </lineage>
</organism>